<keyword evidence="9" id="KW-0456">Lyase</keyword>
<dbReference type="InterPro" id="IPR036291">
    <property type="entry name" value="NAD(P)-bd_dom_sf"/>
</dbReference>
<reference evidence="13" key="1">
    <citation type="submission" date="2013-04" db="EMBL/GenBank/DDBJ databases">
        <title>The Genome Sequence of Fonticula alba ATCC 38817.</title>
        <authorList>
            <consortium name="The Broad Institute Genomics Platform"/>
            <person name="Russ C."/>
            <person name="Cuomo C."/>
            <person name="Burger G."/>
            <person name="Gray M.W."/>
            <person name="Holland P.W.H."/>
            <person name="King N."/>
            <person name="Lang F.B.F."/>
            <person name="Roger A.J."/>
            <person name="Ruiz-Trillo I."/>
            <person name="Brown M."/>
            <person name="Walker B."/>
            <person name="Young S."/>
            <person name="Zeng Q."/>
            <person name="Gargeya S."/>
            <person name="Fitzgerald M."/>
            <person name="Haas B."/>
            <person name="Abouelleil A."/>
            <person name="Allen A.W."/>
            <person name="Alvarado L."/>
            <person name="Arachchi H.M."/>
            <person name="Berlin A.M."/>
            <person name="Chapman S.B."/>
            <person name="Gainer-Dewar J."/>
            <person name="Goldberg J."/>
            <person name="Griggs A."/>
            <person name="Gujja S."/>
            <person name="Hansen M."/>
            <person name="Howarth C."/>
            <person name="Imamovic A."/>
            <person name="Ireland A."/>
            <person name="Larimer J."/>
            <person name="McCowan C."/>
            <person name="Murphy C."/>
            <person name="Pearson M."/>
            <person name="Poon T.W."/>
            <person name="Priest M."/>
            <person name="Roberts A."/>
            <person name="Saif S."/>
            <person name="Shea T."/>
            <person name="Sisk P."/>
            <person name="Sykes S."/>
            <person name="Wortman J."/>
            <person name="Nusbaum C."/>
            <person name="Birren B."/>
        </authorList>
    </citation>
    <scope>NUCLEOTIDE SEQUENCE [LARGE SCALE GENOMIC DNA]</scope>
    <source>
        <strain evidence="13">ATCC 38817</strain>
    </source>
</reference>
<dbReference type="FunFam" id="3.40.50.720:FF:000009">
    <property type="entry name" value="Fatty oxidation complex, alpha subunit"/>
    <property type="match status" value="1"/>
</dbReference>
<evidence type="ECO:0000259" key="11">
    <source>
        <dbReference type="Pfam" id="PF00725"/>
    </source>
</evidence>
<dbReference type="PANTHER" id="PTHR43612">
    <property type="entry name" value="TRIFUNCTIONAL ENZYME SUBUNIT ALPHA"/>
    <property type="match status" value="1"/>
</dbReference>
<dbReference type="InterPro" id="IPR006180">
    <property type="entry name" value="3-OHacyl-CoA_DH_CS"/>
</dbReference>
<dbReference type="FunFam" id="3.90.226.10:FF:000011">
    <property type="entry name" value="Fatty acid oxidation complex subunit alpha"/>
    <property type="match status" value="1"/>
</dbReference>
<dbReference type="Proteomes" id="UP000030693">
    <property type="component" value="Unassembled WGS sequence"/>
</dbReference>
<evidence type="ECO:0000256" key="4">
    <source>
        <dbReference type="ARBA" id="ARBA00012076"/>
    </source>
</evidence>
<evidence type="ECO:0000313" key="13">
    <source>
        <dbReference type="EMBL" id="KCV68676.1"/>
    </source>
</evidence>
<dbReference type="eggNOG" id="KOG1683">
    <property type="taxonomic scope" value="Eukaryota"/>
</dbReference>
<keyword evidence="7" id="KW-0520">NAD</keyword>
<dbReference type="SUPFAM" id="SSF51735">
    <property type="entry name" value="NAD(P)-binding Rossmann-fold domains"/>
    <property type="match status" value="1"/>
</dbReference>
<protein>
    <recommendedName>
        <fullName evidence="4">enoyl-CoA hydratase</fullName>
        <ecNumber evidence="4">4.2.1.17</ecNumber>
    </recommendedName>
</protein>
<dbReference type="SUPFAM" id="SSF48179">
    <property type="entry name" value="6-phosphogluconate dehydrogenase C-terminal domain-like"/>
    <property type="match status" value="1"/>
</dbReference>
<evidence type="ECO:0000256" key="3">
    <source>
        <dbReference type="ARBA" id="ARBA00008750"/>
    </source>
</evidence>
<comment type="pathway">
    <text evidence="1">Lipid metabolism; fatty acid beta-oxidation.</text>
</comment>
<keyword evidence="8" id="KW-0443">Lipid metabolism</keyword>
<dbReference type="OrthoDB" id="10004768at2759"/>
<sequence length="625" mass="67023">MSVGKYVTVEHRPDNIAIIRLDTPDSKVNTLSGPLMAEFEKVLDHLAAHPSVRGAVLTSAKQGNFIAGADITMLSACQTSEELSKLAAGGQQIMDRIANNKIPIVAAINGTCLGGGLEVALACHSRVVTSDPKTTLGLPEVMLGLLPGSAGTWRLPRQIGLSNALPLLLTGQSVRPDRARRLKLVDSVADPFALESAAIKMATSLADQAKTTGKIPGADPHNASTLDKVVERVPFARKFFFQTAKKQTYKKTHGNYPAHDAILAQVEEACTASKAVALASEARRFGDLGMTPESRALVSLFFGQTALKKNRFGKPSREYKKIGVLGAGLMGAGIAQVSLERGFDVVLKDRDLAGLARGMQQIRGNLDTKVKRRQMNKVESDAVMSRLAGVTDVDAARADRQLASADMVIEAVFEDLSLKHRVLGHLEQLVQPHTVIASNTSALPIRDICAGLQRPENVVGMHYFSPVDKMQLLEVITTDKTSAEAKSAAVEVGIKQGKLVIVVRDGPGFYTTRILSPMMNEAGLLLQQGVPVADIDRAMQKYGFPVGPIKLFDEVGIDVGNRIQPTLEKAFGARMSGASTQMLLDLQAAGFLGRKSGRGFFDYAKGQERQGDPPRGHGHCCQVQG</sequence>
<keyword evidence="6" id="KW-0560">Oxidoreductase</keyword>
<name>A0A058Z3G4_FONAL</name>
<dbReference type="AlphaFoldDB" id="A0A058Z3G4"/>
<dbReference type="GO" id="GO:0016509">
    <property type="term" value="F:long-chain (3S)-3-hydroxyacyl-CoA dehydrogenase (NAD+) activity"/>
    <property type="evidence" value="ECO:0007669"/>
    <property type="project" value="TreeGrafter"/>
</dbReference>
<dbReference type="PANTHER" id="PTHR43612:SF3">
    <property type="entry name" value="TRIFUNCTIONAL ENZYME SUBUNIT ALPHA, MITOCHONDRIAL"/>
    <property type="match status" value="1"/>
</dbReference>
<dbReference type="Gene3D" id="3.90.226.10">
    <property type="entry name" value="2-enoyl-CoA Hydratase, Chain A, domain 1"/>
    <property type="match status" value="1"/>
</dbReference>
<dbReference type="InterPro" id="IPR006108">
    <property type="entry name" value="3HC_DH_C"/>
</dbReference>
<evidence type="ECO:0000259" key="12">
    <source>
        <dbReference type="Pfam" id="PF02737"/>
    </source>
</evidence>
<evidence type="ECO:0000256" key="7">
    <source>
        <dbReference type="ARBA" id="ARBA00023027"/>
    </source>
</evidence>
<feature type="domain" description="3-hydroxyacyl-CoA dehydrogenase NAD binding" evidence="12">
    <location>
        <begin position="321"/>
        <end position="505"/>
    </location>
</feature>
<dbReference type="InterPro" id="IPR008927">
    <property type="entry name" value="6-PGluconate_DH-like_C_sf"/>
</dbReference>
<evidence type="ECO:0000256" key="6">
    <source>
        <dbReference type="ARBA" id="ARBA00023002"/>
    </source>
</evidence>
<dbReference type="UniPathway" id="UPA00659"/>
<dbReference type="SUPFAM" id="SSF52096">
    <property type="entry name" value="ClpP/crotonase"/>
    <property type="match status" value="1"/>
</dbReference>
<dbReference type="PROSITE" id="PS00067">
    <property type="entry name" value="3HCDH"/>
    <property type="match status" value="1"/>
</dbReference>
<dbReference type="Gene3D" id="1.10.1040.50">
    <property type="match status" value="1"/>
</dbReference>
<feature type="domain" description="3-hydroxyacyl-CoA dehydrogenase C-terminal" evidence="11">
    <location>
        <begin position="508"/>
        <end position="603"/>
    </location>
</feature>
<evidence type="ECO:0000256" key="10">
    <source>
        <dbReference type="ARBA" id="ARBA00023268"/>
    </source>
</evidence>
<dbReference type="InterPro" id="IPR001753">
    <property type="entry name" value="Enoyl-CoA_hydra/iso"/>
</dbReference>
<dbReference type="RefSeq" id="XP_009497108.1">
    <property type="nucleotide sequence ID" value="XM_009498833.1"/>
</dbReference>
<dbReference type="Pfam" id="PF00378">
    <property type="entry name" value="ECH_1"/>
    <property type="match status" value="1"/>
</dbReference>
<proteinExistence type="inferred from homology"/>
<dbReference type="Pfam" id="PF00725">
    <property type="entry name" value="3HCDH"/>
    <property type="match status" value="1"/>
</dbReference>
<comment type="similarity">
    <text evidence="3">In the N-terminal section; belongs to the enoyl-CoA hydratase/isomerase family.</text>
</comment>
<evidence type="ECO:0000256" key="2">
    <source>
        <dbReference type="ARBA" id="ARBA00007005"/>
    </source>
</evidence>
<evidence type="ECO:0000256" key="1">
    <source>
        <dbReference type="ARBA" id="ARBA00005005"/>
    </source>
</evidence>
<dbReference type="EMBL" id="KB932208">
    <property type="protein sequence ID" value="KCV68676.1"/>
    <property type="molecule type" value="Genomic_DNA"/>
</dbReference>
<keyword evidence="14" id="KW-1185">Reference proteome</keyword>
<organism evidence="13">
    <name type="scientific">Fonticula alba</name>
    <name type="common">Slime mold</name>
    <dbReference type="NCBI Taxonomy" id="691883"/>
    <lineage>
        <taxon>Eukaryota</taxon>
        <taxon>Rotosphaerida</taxon>
        <taxon>Fonticulaceae</taxon>
        <taxon>Fonticula</taxon>
    </lineage>
</organism>
<evidence type="ECO:0000313" key="14">
    <source>
        <dbReference type="Proteomes" id="UP000030693"/>
    </source>
</evidence>
<dbReference type="Pfam" id="PF02737">
    <property type="entry name" value="3HCDH_N"/>
    <property type="match status" value="1"/>
</dbReference>
<dbReference type="EC" id="4.2.1.17" evidence="4"/>
<evidence type="ECO:0000256" key="8">
    <source>
        <dbReference type="ARBA" id="ARBA00023098"/>
    </source>
</evidence>
<dbReference type="InterPro" id="IPR006176">
    <property type="entry name" value="3-OHacyl-CoA_DH_NAD-bd"/>
</dbReference>
<dbReference type="OMA" id="ESTTIRW"/>
<evidence type="ECO:0000256" key="5">
    <source>
        <dbReference type="ARBA" id="ARBA00022832"/>
    </source>
</evidence>
<dbReference type="GO" id="GO:0006635">
    <property type="term" value="P:fatty acid beta-oxidation"/>
    <property type="evidence" value="ECO:0007669"/>
    <property type="project" value="UniProtKB-UniPathway"/>
</dbReference>
<gene>
    <name evidence="13" type="ORF">H696_04967</name>
</gene>
<dbReference type="GO" id="GO:0016507">
    <property type="term" value="C:mitochondrial fatty acid beta-oxidation multienzyme complex"/>
    <property type="evidence" value="ECO:0007669"/>
    <property type="project" value="TreeGrafter"/>
</dbReference>
<dbReference type="Gene3D" id="3.40.50.720">
    <property type="entry name" value="NAD(P)-binding Rossmann-like Domain"/>
    <property type="match status" value="1"/>
</dbReference>
<accession>A0A058Z3G4</accession>
<keyword evidence="10" id="KW-0511">Multifunctional enzyme</keyword>
<dbReference type="CDD" id="cd06558">
    <property type="entry name" value="crotonase-like"/>
    <property type="match status" value="1"/>
</dbReference>
<dbReference type="STRING" id="691883.A0A058Z3G4"/>
<evidence type="ECO:0000256" key="9">
    <source>
        <dbReference type="ARBA" id="ARBA00023239"/>
    </source>
</evidence>
<dbReference type="InterPro" id="IPR029045">
    <property type="entry name" value="ClpP/crotonase-like_dom_sf"/>
</dbReference>
<dbReference type="GeneID" id="20529692"/>
<dbReference type="InterPro" id="IPR050136">
    <property type="entry name" value="FA_oxidation_alpha_subunit"/>
</dbReference>
<dbReference type="GO" id="GO:0004300">
    <property type="term" value="F:enoyl-CoA hydratase activity"/>
    <property type="evidence" value="ECO:0007669"/>
    <property type="project" value="UniProtKB-EC"/>
</dbReference>
<keyword evidence="5" id="KW-0276">Fatty acid metabolism</keyword>
<dbReference type="GO" id="GO:0070403">
    <property type="term" value="F:NAD+ binding"/>
    <property type="evidence" value="ECO:0007669"/>
    <property type="project" value="InterPro"/>
</dbReference>
<comment type="similarity">
    <text evidence="2">In the central section; belongs to the 3-hydroxyacyl-CoA dehydrogenase family.</text>
</comment>